<dbReference type="STRING" id="634994.GCWU000323_00468"/>
<dbReference type="RefSeq" id="WP_006803805.1">
    <property type="nucleotide sequence ID" value="NZ_GG700632.1"/>
</dbReference>
<dbReference type="PANTHER" id="PTHR22854:SF2">
    <property type="entry name" value="INDOLE-3-GLYCEROL-PHOSPHATE SYNTHASE"/>
    <property type="match status" value="1"/>
</dbReference>
<dbReference type="CDD" id="cd00331">
    <property type="entry name" value="IGPS"/>
    <property type="match status" value="1"/>
</dbReference>
<dbReference type="UniPathway" id="UPA00035">
    <property type="reaction ID" value="UER00043"/>
</dbReference>
<dbReference type="GO" id="GO:0004425">
    <property type="term" value="F:indole-3-glycerol-phosphate synthase activity"/>
    <property type="evidence" value="ECO:0007669"/>
    <property type="project" value="UniProtKB-EC"/>
</dbReference>
<dbReference type="InterPro" id="IPR013785">
    <property type="entry name" value="Aldolase_TIM"/>
</dbReference>
<dbReference type="Pfam" id="PF00218">
    <property type="entry name" value="IGPS"/>
    <property type="match status" value="1"/>
</dbReference>
<accession>C9MW29</accession>
<gene>
    <name evidence="10" type="primary">trpC</name>
    <name evidence="10" type="ORF">GCWU000323_00468</name>
</gene>
<comment type="pathway">
    <text evidence="2">Amino-acid biosynthesis; L-tryptophan biosynthesis; L-tryptophan from chorismate: step 4/5.</text>
</comment>
<dbReference type="Proteomes" id="UP000006233">
    <property type="component" value="Unassembled WGS sequence"/>
</dbReference>
<keyword evidence="5" id="KW-0210">Decarboxylase</keyword>
<dbReference type="PANTHER" id="PTHR22854">
    <property type="entry name" value="TRYPTOPHAN BIOSYNTHESIS PROTEIN"/>
    <property type="match status" value="1"/>
</dbReference>
<organism evidence="10 11">
    <name type="scientific">Leptotrichia hofstadii F0254</name>
    <dbReference type="NCBI Taxonomy" id="634994"/>
    <lineage>
        <taxon>Bacteria</taxon>
        <taxon>Fusobacteriati</taxon>
        <taxon>Fusobacteriota</taxon>
        <taxon>Fusobacteriia</taxon>
        <taxon>Fusobacteriales</taxon>
        <taxon>Leptotrichiaceae</taxon>
        <taxon>Leptotrichia</taxon>
    </lineage>
</organism>
<evidence type="ECO:0000256" key="3">
    <source>
        <dbReference type="ARBA" id="ARBA00012362"/>
    </source>
</evidence>
<keyword evidence="6" id="KW-0822">Tryptophan biosynthesis</keyword>
<protein>
    <recommendedName>
        <fullName evidence="3">indole-3-glycerol-phosphate synthase</fullName>
        <ecNumber evidence="3">4.1.1.48</ecNumber>
    </recommendedName>
</protein>
<evidence type="ECO:0000313" key="10">
    <source>
        <dbReference type="EMBL" id="EEX75219.1"/>
    </source>
</evidence>
<evidence type="ECO:0000313" key="11">
    <source>
        <dbReference type="Proteomes" id="UP000006233"/>
    </source>
</evidence>
<dbReference type="NCBIfam" id="NF001377">
    <property type="entry name" value="PRK00278.2-4"/>
    <property type="match status" value="1"/>
</dbReference>
<dbReference type="eggNOG" id="COG0134">
    <property type="taxonomic scope" value="Bacteria"/>
</dbReference>
<comment type="caution">
    <text evidence="10">The sequence shown here is derived from an EMBL/GenBank/DDBJ whole genome shotgun (WGS) entry which is preliminary data.</text>
</comment>
<reference evidence="10 11" key="1">
    <citation type="submission" date="2009-09" db="EMBL/GenBank/DDBJ databases">
        <authorList>
            <person name="Weinstock G."/>
            <person name="Sodergren E."/>
            <person name="Clifton S."/>
            <person name="Fulton L."/>
            <person name="Fulton B."/>
            <person name="Courtney L."/>
            <person name="Fronick C."/>
            <person name="Harrison M."/>
            <person name="Strong C."/>
            <person name="Farmer C."/>
            <person name="Delahaunty K."/>
            <person name="Markovic C."/>
            <person name="Hall O."/>
            <person name="Minx P."/>
            <person name="Tomlinson C."/>
            <person name="Mitreva M."/>
            <person name="Nelson J."/>
            <person name="Hou S."/>
            <person name="Wollam A."/>
            <person name="Pepin K.H."/>
            <person name="Johnson M."/>
            <person name="Bhonagiri V."/>
            <person name="Nash W.E."/>
            <person name="Warren W."/>
            <person name="Chinwalla A."/>
            <person name="Mardis E.R."/>
            <person name="Wilson R.K."/>
        </authorList>
    </citation>
    <scope>NUCLEOTIDE SEQUENCE [LARGE SCALE GENOMIC DNA]</scope>
    <source>
        <strain evidence="10 11">F0254</strain>
    </source>
</reference>
<evidence type="ECO:0000256" key="2">
    <source>
        <dbReference type="ARBA" id="ARBA00004696"/>
    </source>
</evidence>
<keyword evidence="7" id="KW-0057">Aromatic amino acid biosynthesis</keyword>
<dbReference type="HOGENOM" id="CLU_034247_2_0_0"/>
<evidence type="ECO:0000256" key="5">
    <source>
        <dbReference type="ARBA" id="ARBA00022793"/>
    </source>
</evidence>
<dbReference type="GO" id="GO:0000162">
    <property type="term" value="P:L-tryptophan biosynthetic process"/>
    <property type="evidence" value="ECO:0007669"/>
    <property type="project" value="UniProtKB-UniPathway"/>
</dbReference>
<evidence type="ECO:0000256" key="7">
    <source>
        <dbReference type="ARBA" id="ARBA00023141"/>
    </source>
</evidence>
<dbReference type="EC" id="4.1.1.48" evidence="3"/>
<comment type="catalytic activity">
    <reaction evidence="1">
        <text>1-(2-carboxyphenylamino)-1-deoxy-D-ribulose 5-phosphate + H(+) = (1S,2R)-1-C-(indol-3-yl)glycerol 3-phosphate + CO2 + H2O</text>
        <dbReference type="Rhea" id="RHEA:23476"/>
        <dbReference type="ChEBI" id="CHEBI:15377"/>
        <dbReference type="ChEBI" id="CHEBI:15378"/>
        <dbReference type="ChEBI" id="CHEBI:16526"/>
        <dbReference type="ChEBI" id="CHEBI:58613"/>
        <dbReference type="ChEBI" id="CHEBI:58866"/>
        <dbReference type="EC" id="4.1.1.48"/>
    </reaction>
</comment>
<keyword evidence="4" id="KW-0028">Amino-acid biosynthesis</keyword>
<evidence type="ECO:0000256" key="4">
    <source>
        <dbReference type="ARBA" id="ARBA00022605"/>
    </source>
</evidence>
<dbReference type="InterPro" id="IPR001468">
    <property type="entry name" value="Indole-3-GlycerolPSynthase_CS"/>
</dbReference>
<dbReference type="SUPFAM" id="SSF51366">
    <property type="entry name" value="Ribulose-phoshate binding barrel"/>
    <property type="match status" value="1"/>
</dbReference>
<sequence length="255" mass="29397">MKFSYQIFKKQKEKYGYFKKIKIKRDIQLEEELKSFKQPSLKKALNQKGIQIIGEIKRASPSKGKIAKDDFDLLKQAQSYVDKGVAAFSILTEKEYFKGENDFIKIVREKFPEMPILRKDFIYTPFQVTHAKFLGASAILLIVRMLDDKTLLELHKLAQNLEMDVLVETHDEEEIRRALKIPNLEILGINNRNLNTFEVDIKTTEKLINEIPSDVLNNLTIISESGFLSKEDVEYAEKLNVDGLLIGEALMKGLL</sequence>
<dbReference type="InterPro" id="IPR011060">
    <property type="entry name" value="RibuloseP-bd_barrel"/>
</dbReference>
<proteinExistence type="predicted"/>
<dbReference type="EMBL" id="ACVB02000007">
    <property type="protein sequence ID" value="EEX75219.1"/>
    <property type="molecule type" value="Genomic_DNA"/>
</dbReference>
<dbReference type="Gene3D" id="3.20.20.70">
    <property type="entry name" value="Aldolase class I"/>
    <property type="match status" value="1"/>
</dbReference>
<keyword evidence="8 10" id="KW-0456">Lyase</keyword>
<dbReference type="AlphaFoldDB" id="C9MW29"/>
<dbReference type="PROSITE" id="PS00614">
    <property type="entry name" value="IGPS"/>
    <property type="match status" value="1"/>
</dbReference>
<dbReference type="InterPro" id="IPR013798">
    <property type="entry name" value="Indole-3-glycerol_P_synth_dom"/>
</dbReference>
<evidence type="ECO:0000256" key="6">
    <source>
        <dbReference type="ARBA" id="ARBA00022822"/>
    </source>
</evidence>
<dbReference type="InterPro" id="IPR045186">
    <property type="entry name" value="Indole-3-glycerol_P_synth"/>
</dbReference>
<evidence type="ECO:0000256" key="1">
    <source>
        <dbReference type="ARBA" id="ARBA00001633"/>
    </source>
</evidence>
<feature type="domain" description="Indole-3-glycerol phosphate synthase" evidence="9">
    <location>
        <begin position="27"/>
        <end position="252"/>
    </location>
</feature>
<evidence type="ECO:0000259" key="9">
    <source>
        <dbReference type="Pfam" id="PF00218"/>
    </source>
</evidence>
<evidence type="ECO:0000256" key="8">
    <source>
        <dbReference type="ARBA" id="ARBA00023239"/>
    </source>
</evidence>
<name>C9MW29_9FUSO</name>
<dbReference type="GO" id="GO:0004640">
    <property type="term" value="F:phosphoribosylanthranilate isomerase activity"/>
    <property type="evidence" value="ECO:0007669"/>
    <property type="project" value="TreeGrafter"/>
</dbReference>